<evidence type="ECO:0000256" key="1">
    <source>
        <dbReference type="ARBA" id="ARBA00022692"/>
    </source>
</evidence>
<evidence type="ECO:0000256" key="3">
    <source>
        <dbReference type="ARBA" id="ARBA00023136"/>
    </source>
</evidence>
<keyword evidence="2 4" id="KW-1133">Transmembrane helix</keyword>
<dbReference type="GO" id="GO:0005375">
    <property type="term" value="F:copper ion transmembrane transporter activity"/>
    <property type="evidence" value="ECO:0007669"/>
    <property type="project" value="UniProtKB-UniRule"/>
</dbReference>
<evidence type="ECO:0000256" key="4">
    <source>
        <dbReference type="RuleBase" id="RU367022"/>
    </source>
</evidence>
<keyword evidence="1 4" id="KW-0812">Transmembrane</keyword>
<keyword evidence="4" id="KW-0187">Copper transport</keyword>
<dbReference type="RefSeq" id="XP_014249243.1">
    <property type="nucleotide sequence ID" value="XM_014393757.2"/>
</dbReference>
<dbReference type="Pfam" id="PF04145">
    <property type="entry name" value="Ctr"/>
    <property type="match status" value="1"/>
</dbReference>
<dbReference type="AlphaFoldDB" id="A0A8I6RQD7"/>
<sequence length="181" mass="20840">MENTFWFGYKFEKLFFPFVNIETYGEFILACAGIIILTLIFEILKIFEVKTKLNNIISLQKLSENSNDTNQLLGQISFQSDIRKRLLCLETGIYVIELTVGYMIMMIVMTYNVYFFFIVIGVTSLVYFFMGQYIMNFKLQLTKLTKADDAGLCMEPDDATSVDDSTCAVSMQKPHTVHLCL</sequence>
<feature type="transmembrane region" description="Helical" evidence="4">
    <location>
        <begin position="27"/>
        <end position="47"/>
    </location>
</feature>
<evidence type="ECO:0000313" key="5">
    <source>
        <dbReference type="EnsemblMetazoa" id="XP_014249243.1"/>
    </source>
</evidence>
<feature type="transmembrane region" description="Helical" evidence="4">
    <location>
        <begin position="114"/>
        <end position="135"/>
    </location>
</feature>
<evidence type="ECO:0000256" key="2">
    <source>
        <dbReference type="ARBA" id="ARBA00022989"/>
    </source>
</evidence>
<name>A0A8I6RQD7_CIMLE</name>
<feature type="transmembrane region" description="Helical" evidence="4">
    <location>
        <begin position="86"/>
        <end position="108"/>
    </location>
</feature>
<keyword evidence="4" id="KW-0813">Transport</keyword>
<keyword evidence="4" id="KW-0406">Ion transport</keyword>
<reference evidence="5" key="1">
    <citation type="submission" date="2022-01" db="UniProtKB">
        <authorList>
            <consortium name="EnsemblMetazoa"/>
        </authorList>
    </citation>
    <scope>IDENTIFICATION</scope>
</reference>
<keyword evidence="4" id="KW-0186">Copper</keyword>
<dbReference type="OrthoDB" id="73901at2759"/>
<comment type="similarity">
    <text evidence="4">Belongs to the copper transporter (Ctr) (TC 1.A.56) family. SLC31A subfamily.</text>
</comment>
<accession>A0A8I6RQD7</accession>
<dbReference type="EnsemblMetazoa" id="XM_014393757.2">
    <property type="protein sequence ID" value="XP_014249243.1"/>
    <property type="gene ID" value="LOC106666505"/>
</dbReference>
<proteinExistence type="inferred from homology"/>
<dbReference type="PANTHER" id="PTHR12483">
    <property type="entry name" value="SOLUTE CARRIER FAMILY 31 COPPER TRANSPORTERS"/>
    <property type="match status" value="1"/>
</dbReference>
<keyword evidence="3 4" id="KW-0472">Membrane</keyword>
<organism evidence="5 6">
    <name type="scientific">Cimex lectularius</name>
    <name type="common">Bed bug</name>
    <name type="synonym">Acanthia lectularia</name>
    <dbReference type="NCBI Taxonomy" id="79782"/>
    <lineage>
        <taxon>Eukaryota</taxon>
        <taxon>Metazoa</taxon>
        <taxon>Ecdysozoa</taxon>
        <taxon>Arthropoda</taxon>
        <taxon>Hexapoda</taxon>
        <taxon>Insecta</taxon>
        <taxon>Pterygota</taxon>
        <taxon>Neoptera</taxon>
        <taxon>Paraneoptera</taxon>
        <taxon>Hemiptera</taxon>
        <taxon>Heteroptera</taxon>
        <taxon>Panheteroptera</taxon>
        <taxon>Cimicomorpha</taxon>
        <taxon>Cimicidae</taxon>
        <taxon>Cimex</taxon>
    </lineage>
</organism>
<evidence type="ECO:0000313" key="6">
    <source>
        <dbReference type="Proteomes" id="UP000494040"/>
    </source>
</evidence>
<comment type="subcellular location">
    <subcellularLocation>
        <location evidence="4">Membrane</location>
        <topology evidence="4">Multi-pass membrane protein</topology>
    </subcellularLocation>
</comment>
<dbReference type="GeneID" id="106666505"/>
<protein>
    <recommendedName>
        <fullName evidence="4">Copper transport protein</fullName>
    </recommendedName>
</protein>
<keyword evidence="6" id="KW-1185">Reference proteome</keyword>
<dbReference type="InterPro" id="IPR007274">
    <property type="entry name" value="Cop_transporter"/>
</dbReference>
<dbReference type="Proteomes" id="UP000494040">
    <property type="component" value="Unassembled WGS sequence"/>
</dbReference>
<dbReference type="GO" id="GO:0016020">
    <property type="term" value="C:membrane"/>
    <property type="evidence" value="ECO:0007669"/>
    <property type="project" value="UniProtKB-SubCell"/>
</dbReference>